<dbReference type="EMBL" id="AVQG01000005">
    <property type="protein sequence ID" value="ERH60458.1"/>
    <property type="molecule type" value="Genomic_DNA"/>
</dbReference>
<name>U1UVY1_9PSED</name>
<dbReference type="Gene3D" id="1.10.260.40">
    <property type="entry name" value="lambda repressor-like DNA-binding domains"/>
    <property type="match status" value="1"/>
</dbReference>
<gene>
    <name evidence="1" type="ORF">O204_19330</name>
</gene>
<proteinExistence type="predicted"/>
<dbReference type="Proteomes" id="UP000016504">
    <property type="component" value="Unassembled WGS sequence"/>
</dbReference>
<evidence type="ECO:0000313" key="1">
    <source>
        <dbReference type="EMBL" id="ERH60458.1"/>
    </source>
</evidence>
<sequence>MTLGEKLRLLRTRERLTQADISEATGIKLGTWKGYEYGARKEVSSNELLKASQHPLFIRYTLWLMTGQTAPEAGQISPV</sequence>
<comment type="caution">
    <text evidence="1">The sequence shown here is derived from an EMBL/GenBank/DDBJ whole genome shotgun (WGS) entry which is preliminary data.</text>
</comment>
<dbReference type="RefSeq" id="WP_021491363.1">
    <property type="nucleotide sequence ID" value="NZ_AVQG01000005.1"/>
</dbReference>
<dbReference type="AlphaFoldDB" id="U1UVY1"/>
<evidence type="ECO:0008006" key="3">
    <source>
        <dbReference type="Google" id="ProtNLM"/>
    </source>
</evidence>
<dbReference type="InterPro" id="IPR010982">
    <property type="entry name" value="Lambda_DNA-bd_dom_sf"/>
</dbReference>
<evidence type="ECO:0000313" key="2">
    <source>
        <dbReference type="Proteomes" id="UP000016504"/>
    </source>
</evidence>
<dbReference type="SUPFAM" id="SSF47413">
    <property type="entry name" value="lambda repressor-like DNA-binding domains"/>
    <property type="match status" value="1"/>
</dbReference>
<accession>U1UVY1</accession>
<dbReference type="Pfam" id="PF13560">
    <property type="entry name" value="HTH_31"/>
    <property type="match status" value="1"/>
</dbReference>
<organism evidence="1 2">
    <name type="scientific">Pseudomonas simiae</name>
    <dbReference type="NCBI Taxonomy" id="321846"/>
    <lineage>
        <taxon>Bacteria</taxon>
        <taxon>Pseudomonadati</taxon>
        <taxon>Pseudomonadota</taxon>
        <taxon>Gammaproteobacteria</taxon>
        <taxon>Pseudomonadales</taxon>
        <taxon>Pseudomonadaceae</taxon>
        <taxon>Pseudomonas</taxon>
    </lineage>
</organism>
<protein>
    <recommendedName>
        <fullName evidence="3">XRE family transcriptional regulator</fullName>
    </recommendedName>
</protein>
<dbReference type="GO" id="GO:0003677">
    <property type="term" value="F:DNA binding"/>
    <property type="evidence" value="ECO:0007669"/>
    <property type="project" value="InterPro"/>
</dbReference>
<reference evidence="1 2" key="1">
    <citation type="submission" date="2013-08" db="EMBL/GenBank/DDBJ databases">
        <title>Biodegradation of aromatic compounds in biofilm forming Pseudomonas isolated from sewage sludge.</title>
        <authorList>
            <person name="Qureshi A."/>
            <person name="Ghosh S."/>
            <person name="Khardenavis A.A."/>
            <person name="Kapley A."/>
            <person name="Purohit H.J."/>
        </authorList>
    </citation>
    <scope>NUCLEOTIDE SEQUENCE [LARGE SCALE GENOMIC DNA]</scope>
    <source>
        <strain evidence="1 2">EGD-AQ6</strain>
    </source>
</reference>